<evidence type="ECO:0000256" key="14">
    <source>
        <dbReference type="ARBA" id="ARBA00023242"/>
    </source>
</evidence>
<accession>E2BDW7</accession>
<evidence type="ECO:0000256" key="2">
    <source>
        <dbReference type="ARBA" id="ARBA00004123"/>
    </source>
</evidence>
<name>E2BDW7_HARSA</name>
<dbReference type="InterPro" id="IPR004843">
    <property type="entry name" value="Calcineurin-like_PHP"/>
</dbReference>
<evidence type="ECO:0000256" key="17">
    <source>
        <dbReference type="PIRSR" id="PIRSR000882-1"/>
    </source>
</evidence>
<feature type="region of interest" description="Disordered" evidence="18">
    <location>
        <begin position="513"/>
        <end position="621"/>
    </location>
</feature>
<evidence type="ECO:0000256" key="3">
    <source>
        <dbReference type="ARBA" id="ARBA00004286"/>
    </source>
</evidence>
<keyword evidence="9 16" id="KW-0227">DNA damage</keyword>
<dbReference type="GO" id="GO:0030145">
    <property type="term" value="F:manganese ion binding"/>
    <property type="evidence" value="ECO:0007669"/>
    <property type="project" value="UniProtKB-UniRule"/>
</dbReference>
<dbReference type="FunCoup" id="E2BDW7">
    <property type="interactions" value="1684"/>
</dbReference>
<feature type="compositionally biased region" description="Polar residues" evidence="18">
    <location>
        <begin position="556"/>
        <end position="569"/>
    </location>
</feature>
<dbReference type="EMBL" id="GL447693">
    <property type="protein sequence ID" value="EFN86093.1"/>
    <property type="molecule type" value="Genomic_DNA"/>
</dbReference>
<dbReference type="GO" id="GO:0030870">
    <property type="term" value="C:Mre11 complex"/>
    <property type="evidence" value="ECO:0007669"/>
    <property type="project" value="UniProtKB-UniRule"/>
</dbReference>
<evidence type="ECO:0000256" key="10">
    <source>
        <dbReference type="ARBA" id="ARBA00022801"/>
    </source>
</evidence>
<evidence type="ECO:0000256" key="11">
    <source>
        <dbReference type="ARBA" id="ARBA00022839"/>
    </source>
</evidence>
<dbReference type="GO" id="GO:0042138">
    <property type="term" value="P:meiotic DNA double-strand break formation"/>
    <property type="evidence" value="ECO:0007669"/>
    <property type="project" value="TreeGrafter"/>
</dbReference>
<dbReference type="PANTHER" id="PTHR10139">
    <property type="entry name" value="DOUBLE-STRAND BREAK REPAIR PROTEIN MRE11"/>
    <property type="match status" value="1"/>
</dbReference>
<evidence type="ECO:0000256" key="16">
    <source>
        <dbReference type="PIRNR" id="PIRNR000882"/>
    </source>
</evidence>
<dbReference type="AlphaFoldDB" id="E2BDW7"/>
<keyword evidence="11 16" id="KW-0269">Exonuclease</keyword>
<dbReference type="SMART" id="SM01347">
    <property type="entry name" value="Mre11_DNA_bind"/>
    <property type="match status" value="1"/>
</dbReference>
<evidence type="ECO:0000256" key="4">
    <source>
        <dbReference type="ARBA" id="ARBA00009028"/>
    </source>
</evidence>
<keyword evidence="12 16" id="KW-0234">DNA repair</keyword>
<keyword evidence="13 16" id="KW-0464">Manganese</keyword>
<keyword evidence="14 16" id="KW-0539">Nucleus</keyword>
<evidence type="ECO:0000256" key="12">
    <source>
        <dbReference type="ARBA" id="ARBA00023204"/>
    </source>
</evidence>
<dbReference type="GO" id="GO:0000723">
    <property type="term" value="P:telomere maintenance"/>
    <property type="evidence" value="ECO:0007669"/>
    <property type="project" value="TreeGrafter"/>
</dbReference>
<dbReference type="GO" id="GO:0031573">
    <property type="term" value="P:mitotic intra-S DNA damage checkpoint signaling"/>
    <property type="evidence" value="ECO:0007669"/>
    <property type="project" value="TreeGrafter"/>
</dbReference>
<dbReference type="GO" id="GO:0006303">
    <property type="term" value="P:double-strand break repair via nonhomologous end joining"/>
    <property type="evidence" value="ECO:0007669"/>
    <property type="project" value="TreeGrafter"/>
</dbReference>
<dbReference type="GO" id="GO:0035861">
    <property type="term" value="C:site of double-strand break"/>
    <property type="evidence" value="ECO:0007669"/>
    <property type="project" value="TreeGrafter"/>
</dbReference>
<dbReference type="FunFam" id="3.60.21.10:FF:000011">
    <property type="entry name" value="Double-strand break repair protein"/>
    <property type="match status" value="1"/>
</dbReference>
<organism evidence="21">
    <name type="scientific">Harpegnathos saltator</name>
    <name type="common">Jerdon's jumping ant</name>
    <dbReference type="NCBI Taxonomy" id="610380"/>
    <lineage>
        <taxon>Eukaryota</taxon>
        <taxon>Metazoa</taxon>
        <taxon>Ecdysozoa</taxon>
        <taxon>Arthropoda</taxon>
        <taxon>Hexapoda</taxon>
        <taxon>Insecta</taxon>
        <taxon>Pterygota</taxon>
        <taxon>Neoptera</taxon>
        <taxon>Endopterygota</taxon>
        <taxon>Hymenoptera</taxon>
        <taxon>Apocrita</taxon>
        <taxon>Aculeata</taxon>
        <taxon>Formicoidea</taxon>
        <taxon>Formicidae</taxon>
        <taxon>Ponerinae</taxon>
        <taxon>Ponerini</taxon>
        <taxon>Harpegnathos</taxon>
    </lineage>
</organism>
<evidence type="ECO:0000256" key="7">
    <source>
        <dbReference type="ARBA" id="ARBA00022723"/>
    </source>
</evidence>
<dbReference type="Pfam" id="PF00149">
    <property type="entry name" value="Metallophos"/>
    <property type="match status" value="1"/>
</dbReference>
<keyword evidence="21" id="KW-1185">Reference proteome</keyword>
<keyword evidence="10 16" id="KW-0378">Hydrolase</keyword>
<comment type="similarity">
    <text evidence="4 16">Belongs to the MRE11/RAD32 family.</text>
</comment>
<dbReference type="SUPFAM" id="SSF56300">
    <property type="entry name" value="Metallo-dependent phosphatases"/>
    <property type="match status" value="1"/>
</dbReference>
<dbReference type="InterPro" id="IPR007281">
    <property type="entry name" value="Mre11_DNA-bd"/>
</dbReference>
<keyword evidence="7" id="KW-0479">Metal-binding</keyword>
<dbReference type="GO" id="GO:0008296">
    <property type="term" value="F:3'-5'-DNA exonuclease activity"/>
    <property type="evidence" value="ECO:0007669"/>
    <property type="project" value="InterPro"/>
</dbReference>
<dbReference type="GO" id="GO:0000014">
    <property type="term" value="F:single-stranded DNA endodeoxyribonuclease activity"/>
    <property type="evidence" value="ECO:0007669"/>
    <property type="project" value="TreeGrafter"/>
</dbReference>
<evidence type="ECO:0000259" key="19">
    <source>
        <dbReference type="SMART" id="SM01347"/>
    </source>
</evidence>
<dbReference type="InterPro" id="IPR029052">
    <property type="entry name" value="Metallo-depent_PP-like"/>
</dbReference>
<dbReference type="Gene3D" id="3.60.21.10">
    <property type="match status" value="1"/>
</dbReference>
<dbReference type="InterPro" id="IPR003701">
    <property type="entry name" value="Mre11"/>
</dbReference>
<protein>
    <recommendedName>
        <fullName evidence="16">Double-strand break repair protein</fullName>
    </recommendedName>
</protein>
<feature type="compositionally biased region" description="Basic and acidic residues" evidence="18">
    <location>
        <begin position="513"/>
        <end position="525"/>
    </location>
</feature>
<keyword evidence="15 16" id="KW-0469">Meiosis</keyword>
<evidence type="ECO:0000256" key="18">
    <source>
        <dbReference type="SAM" id="MobiDB-lite"/>
    </source>
</evidence>
<evidence type="ECO:0000256" key="9">
    <source>
        <dbReference type="ARBA" id="ARBA00022763"/>
    </source>
</evidence>
<dbReference type="Pfam" id="PF04152">
    <property type="entry name" value="Mre11_DNA_bind"/>
    <property type="match status" value="1"/>
</dbReference>
<comment type="cofactor">
    <cofactor evidence="1 16">
        <name>Mn(2+)</name>
        <dbReference type="ChEBI" id="CHEBI:29035"/>
    </cofactor>
</comment>
<dbReference type="GO" id="GO:0007095">
    <property type="term" value="P:mitotic G2 DNA damage checkpoint signaling"/>
    <property type="evidence" value="ECO:0007669"/>
    <property type="project" value="TreeGrafter"/>
</dbReference>
<evidence type="ECO:0000313" key="20">
    <source>
        <dbReference type="EMBL" id="EFN86093.1"/>
    </source>
</evidence>
<evidence type="ECO:0000256" key="5">
    <source>
        <dbReference type="ARBA" id="ARBA00022454"/>
    </source>
</evidence>
<evidence type="ECO:0000313" key="21">
    <source>
        <dbReference type="Proteomes" id="UP000008237"/>
    </source>
</evidence>
<evidence type="ECO:0000256" key="1">
    <source>
        <dbReference type="ARBA" id="ARBA00001936"/>
    </source>
</evidence>
<evidence type="ECO:0000256" key="13">
    <source>
        <dbReference type="ARBA" id="ARBA00023211"/>
    </source>
</evidence>
<dbReference type="CDD" id="cd00840">
    <property type="entry name" value="MPP_Mre11_N"/>
    <property type="match status" value="1"/>
</dbReference>
<dbReference type="InterPro" id="IPR041796">
    <property type="entry name" value="Mre11_N"/>
</dbReference>
<sequence length="621" mass="71295">MSESSGARADPEDIINILVATDIHLGFDYSKQRGRYSDDSFITFEEILKHAKDNEVDCILLGGDLFHDTKPSQAALLKCVELLRKYCLGTRECKLEFLSDSELVFRHCAQKHVNYEDPNLNVSIPVFTIHGNHDDPSFGTVGSMDVLSATGFVNYFGKWTDLTRVVMPPIILKKRNTHIALYGLSYINDQRLSRLYRDDKVELLRAKNMETFNIFVLHQNRVKHSDFAYIPEGKLHKFLDLVIWGHEHECRITPEFNAEGGYHICQPGSSIATSLCEGESKPKHVGLLKVNKKEFKMKSIKLNSIRPFVFDNMILRDHHDIKVGISLAESISQYVDQYIENNIMCKVAEQLTGYPDQPLQPLIRLRIFHEDDNQIFDTLSLARKYCDEVANPMEMIIFRKIKNVEKIRRAIRDGLEDVEEITELFQGNLEQDWNRTVPGGIKKYFDMEENKDKLTVLTVTALNEALNRYVDKGDTDAFRNIVEDQMRRTIDYVRKQDTSTEEDIRREIKNFRDQRLSEEQQEKKKAIQVLNTSRNPKSSQQAHDINTSDSDEPFDITSSFNITSPVKTNARSRSSRGGRVARGSRSRAKTNEKNTSVAKMPRSRSIKSKQSAGPFVIIDSD</sequence>
<evidence type="ECO:0000256" key="8">
    <source>
        <dbReference type="ARBA" id="ARBA00022759"/>
    </source>
</evidence>
<dbReference type="OrthoDB" id="30417at2759"/>
<dbReference type="GO" id="GO:0000724">
    <property type="term" value="P:double-strand break repair via homologous recombination"/>
    <property type="evidence" value="ECO:0007669"/>
    <property type="project" value="TreeGrafter"/>
</dbReference>
<feature type="compositionally biased region" description="Low complexity" evidence="18">
    <location>
        <begin position="571"/>
        <end position="581"/>
    </location>
</feature>
<evidence type="ECO:0000256" key="6">
    <source>
        <dbReference type="ARBA" id="ARBA00022722"/>
    </source>
</evidence>
<dbReference type="Proteomes" id="UP000008237">
    <property type="component" value="Unassembled WGS sequence"/>
</dbReference>
<dbReference type="PANTHER" id="PTHR10139:SF1">
    <property type="entry name" value="DOUBLE-STRAND BREAK REPAIR PROTEIN MRE11"/>
    <property type="match status" value="1"/>
</dbReference>
<dbReference type="InterPro" id="IPR038487">
    <property type="entry name" value="Mre11_capping_dom"/>
</dbReference>
<dbReference type="OMA" id="ESCMFNA"/>
<dbReference type="InParanoid" id="E2BDW7"/>
<dbReference type="STRING" id="610380.E2BDW7"/>
<dbReference type="PIRSF" id="PIRSF000882">
    <property type="entry name" value="DSB_repair_MRE11"/>
    <property type="match status" value="1"/>
</dbReference>
<feature type="compositionally biased region" description="Polar residues" evidence="18">
    <location>
        <begin position="529"/>
        <end position="548"/>
    </location>
</feature>
<keyword evidence="5" id="KW-0158">Chromosome</keyword>
<proteinExistence type="inferred from homology"/>
<feature type="active site" description="Proton donor" evidence="17">
    <location>
        <position position="133"/>
    </location>
</feature>
<feature type="domain" description="Mre11 DNA-binding" evidence="19">
    <location>
        <begin position="295"/>
        <end position="469"/>
    </location>
</feature>
<gene>
    <name evidence="20" type="ORF">EAI_12551</name>
</gene>
<evidence type="ECO:0000256" key="15">
    <source>
        <dbReference type="ARBA" id="ARBA00023254"/>
    </source>
</evidence>
<keyword evidence="8 16" id="KW-0255">Endonuclease</keyword>
<dbReference type="GO" id="GO:0097552">
    <property type="term" value="P:mitochondrial double-strand break repair via homologous recombination"/>
    <property type="evidence" value="ECO:0007669"/>
    <property type="project" value="TreeGrafter"/>
</dbReference>
<reference evidence="20 21" key="1">
    <citation type="journal article" date="2010" name="Science">
        <title>Genomic comparison of the ants Camponotus floridanus and Harpegnathos saltator.</title>
        <authorList>
            <person name="Bonasio R."/>
            <person name="Zhang G."/>
            <person name="Ye C."/>
            <person name="Mutti N.S."/>
            <person name="Fang X."/>
            <person name="Qin N."/>
            <person name="Donahue G."/>
            <person name="Yang P."/>
            <person name="Li Q."/>
            <person name="Li C."/>
            <person name="Zhang P."/>
            <person name="Huang Z."/>
            <person name="Berger S.L."/>
            <person name="Reinberg D."/>
            <person name="Wang J."/>
            <person name="Liebig J."/>
        </authorList>
    </citation>
    <scope>NUCLEOTIDE SEQUENCE [LARGE SCALE GENOMIC DNA]</scope>
    <source>
        <strain evidence="20 21">R22 G/1</strain>
    </source>
</reference>
<comment type="subcellular location">
    <subcellularLocation>
        <location evidence="3">Chromosome</location>
    </subcellularLocation>
    <subcellularLocation>
        <location evidence="2 16">Nucleus</location>
    </subcellularLocation>
</comment>
<dbReference type="Gene3D" id="3.30.110.110">
    <property type="entry name" value="Mre11, capping domain"/>
    <property type="match status" value="1"/>
</dbReference>
<comment type="function">
    <text evidence="16">Core component of the MRN complex, which plays a central role in double-strand break (DSB) repair, DNA recombination, maintenance of telomere integrity and meiosis. The MRN complex is involved in the repair of DNA double-strand breaks (DSBs) via homologous recombination (HR), an error-free mechanism which primarily occurs during S and G2 phases. The complex (1) mediates the end resection of damaged DNA, which generates proper single-stranded DNA, a key initial steps in HR, and is (2) required for the recruitment of other repair factors and efficient activation of ATM and ATR upon DNA damage. Within the MRN complex, MRE11 possesses both single-strand endonuclease activity and double-strand-specific 3'-5' exonuclease activity. MRE11 first endonucleolytically cleaves the 5' strand at DNA DSB ends to prevent non-homologous end joining (NHEJ) and licence HR. It then generates a single-stranded DNA gap via 3' to 5' exonucleolytic degradation, which is required for single-strand invasion and recombination.</text>
</comment>
<keyword evidence="6 16" id="KW-0540">Nuclease</keyword>